<dbReference type="Proteomes" id="UP000194360">
    <property type="component" value="Unassembled WGS sequence"/>
</dbReference>
<dbReference type="AlphaFoldDB" id="A0A1Y2MVW2"/>
<proteinExistence type="predicted"/>
<evidence type="ECO:0000256" key="1">
    <source>
        <dbReference type="SAM" id="MobiDB-lite"/>
    </source>
</evidence>
<accession>A0A1Y2MVW2</accession>
<gene>
    <name evidence="2" type="ORF">BG845_03599</name>
</gene>
<sequence length="262" mass="26930">MTAPDYPLPTLGGYETYQLAQIATFIADRLARHRASARGRGGRAARATAVRDLTAAATALDAAIGATEPTPTGRLPRPLDMASYTAARELISSGPRSADVVSLAGSGGQGWAVVGNVPGIGPVGAAVGARDIADALRVHLLTRPVAELAPWAVSGAAAPVPTLPRQVDLAAFVEQLDPARGIDRAVAGALRGTDRRTDAAIRGRFHGVDLDAPPVVRPPGPTAQATAAPGRRARRAVVRSAPRRFMIQRPAAPIVPNTSAGP</sequence>
<comment type="caution">
    <text evidence="2">The sequence shown here is derived from an EMBL/GenBank/DDBJ whole genome shotgun (WGS) entry which is preliminary data.</text>
</comment>
<feature type="region of interest" description="Disordered" evidence="1">
    <location>
        <begin position="210"/>
        <end position="233"/>
    </location>
</feature>
<protein>
    <submittedName>
        <fullName evidence="2">Uncharacterized protein</fullName>
    </submittedName>
</protein>
<dbReference type="RefSeq" id="WP_085913796.1">
    <property type="nucleotide sequence ID" value="NZ_AP018920.1"/>
</dbReference>
<dbReference type="STRING" id="2074.BG845_03599"/>
<organism evidence="2 3">
    <name type="scientific">Pseudonocardia autotrophica</name>
    <name type="common">Amycolata autotrophica</name>
    <name type="synonym">Nocardia autotrophica</name>
    <dbReference type="NCBI Taxonomy" id="2074"/>
    <lineage>
        <taxon>Bacteria</taxon>
        <taxon>Bacillati</taxon>
        <taxon>Actinomycetota</taxon>
        <taxon>Actinomycetes</taxon>
        <taxon>Pseudonocardiales</taxon>
        <taxon>Pseudonocardiaceae</taxon>
        <taxon>Pseudonocardia</taxon>
    </lineage>
</organism>
<dbReference type="OrthoDB" id="3579441at2"/>
<reference evidence="2 3" key="1">
    <citation type="submission" date="2016-09" db="EMBL/GenBank/DDBJ databases">
        <title>Pseudonocardia autotrophica DSM535, a candidate organism with high potential of specific P450 cytochromes.</title>
        <authorList>
            <person name="Grumaz C."/>
            <person name="Vainshtein Y."/>
            <person name="Kirstahler P."/>
            <person name="Sohn K."/>
        </authorList>
    </citation>
    <scope>NUCLEOTIDE SEQUENCE [LARGE SCALE GENOMIC DNA]</scope>
    <source>
        <strain evidence="2 3">DSM 535</strain>
    </source>
</reference>
<name>A0A1Y2MVW2_PSEAH</name>
<keyword evidence="3" id="KW-1185">Reference proteome</keyword>
<evidence type="ECO:0000313" key="3">
    <source>
        <dbReference type="Proteomes" id="UP000194360"/>
    </source>
</evidence>
<dbReference type="EMBL" id="MIGB01000018">
    <property type="protein sequence ID" value="OSY39325.1"/>
    <property type="molecule type" value="Genomic_DNA"/>
</dbReference>
<evidence type="ECO:0000313" key="2">
    <source>
        <dbReference type="EMBL" id="OSY39325.1"/>
    </source>
</evidence>